<evidence type="ECO:0000313" key="2">
    <source>
        <dbReference type="EMBL" id="MBV6342022.1"/>
    </source>
</evidence>
<evidence type="ECO:0000256" key="1">
    <source>
        <dbReference type="SAM" id="MobiDB-lite"/>
    </source>
</evidence>
<organism evidence="2 3">
    <name type="scientific">Candidatus Magnetobacterium casense</name>
    <dbReference type="NCBI Taxonomy" id="1455061"/>
    <lineage>
        <taxon>Bacteria</taxon>
        <taxon>Pseudomonadati</taxon>
        <taxon>Nitrospirota</taxon>
        <taxon>Thermodesulfovibrionia</taxon>
        <taxon>Thermodesulfovibrionales</taxon>
        <taxon>Candidatus Magnetobacteriaceae</taxon>
        <taxon>Candidatus Magnetobacterium</taxon>
    </lineage>
</organism>
<proteinExistence type="predicted"/>
<gene>
    <name evidence="2" type="ORF">HWQ67_10535</name>
</gene>
<keyword evidence="3" id="KW-1185">Reference proteome</keyword>
<reference evidence="2 3" key="1">
    <citation type="journal article" date="2020" name="J Geophys Res Biogeosci">
        <title>Magnetotaxis as an Adaptation to Enable Bacterial Shuttling of Microbial Sulfur and Sulfur Cycling Across Aquatic Oxic#Anoxic Interfaces.</title>
        <authorList>
            <person name="Li J."/>
            <person name="Liu P."/>
            <person name="Wang J."/>
            <person name="Roberts A.P."/>
            <person name="Pan Y."/>
        </authorList>
    </citation>
    <scope>NUCLEOTIDE SEQUENCE [LARGE SCALE GENOMIC DNA]</scope>
    <source>
        <strain evidence="2 3">MYR-1_YQ</strain>
    </source>
</reference>
<feature type="region of interest" description="Disordered" evidence="1">
    <location>
        <begin position="34"/>
        <end position="55"/>
    </location>
</feature>
<name>A0ABS6S063_9BACT</name>
<dbReference type="Proteomes" id="UP001196980">
    <property type="component" value="Unassembled WGS sequence"/>
</dbReference>
<comment type="caution">
    <text evidence="2">The sequence shown here is derived from an EMBL/GenBank/DDBJ whole genome shotgun (WGS) entry which is preliminary data.</text>
</comment>
<dbReference type="RefSeq" id="WP_218252651.1">
    <property type="nucleotide sequence ID" value="NZ_JABXWD010000184.1"/>
</dbReference>
<dbReference type="EMBL" id="JABXWD010000184">
    <property type="protein sequence ID" value="MBV6342022.1"/>
    <property type="molecule type" value="Genomic_DNA"/>
</dbReference>
<evidence type="ECO:0000313" key="3">
    <source>
        <dbReference type="Proteomes" id="UP001196980"/>
    </source>
</evidence>
<protein>
    <submittedName>
        <fullName evidence="2">Uncharacterized protein</fullName>
    </submittedName>
</protein>
<sequence length="194" mass="21762">MTLEQNRTEHIREEVIDNSLIGFATDASQSFVEEIDEQRKTNQPESDLSLRSPRVSVETAVGEPVAAKAQPTPPDSAVAGITSKAVKRPKTPDLCDESWLDNLSKTVAYQGLNVPVLFGQMRVWCKLHGKHPTKRRFISWLNRQDRPINVSKSNDNGGKVSLFKNAFVPRQPGESDEDYTLRKSYYEGKYGGKV</sequence>
<accession>A0ABS6S063</accession>